<dbReference type="GO" id="GO:0000160">
    <property type="term" value="P:phosphorelay signal transduction system"/>
    <property type="evidence" value="ECO:0007669"/>
    <property type="project" value="InterPro"/>
</dbReference>
<evidence type="ECO:0000256" key="4">
    <source>
        <dbReference type="ARBA" id="ARBA00023163"/>
    </source>
</evidence>
<evidence type="ECO:0000259" key="7">
    <source>
        <dbReference type="PROSITE" id="PS50110"/>
    </source>
</evidence>
<dbReference type="CDD" id="cd00009">
    <property type="entry name" value="AAA"/>
    <property type="match status" value="1"/>
</dbReference>
<dbReference type="Pfam" id="PF02954">
    <property type="entry name" value="HTH_8"/>
    <property type="match status" value="1"/>
</dbReference>
<keyword evidence="1" id="KW-0547">Nucleotide-binding</keyword>
<dbReference type="Gene3D" id="3.40.50.300">
    <property type="entry name" value="P-loop containing nucleotide triphosphate hydrolases"/>
    <property type="match status" value="1"/>
</dbReference>
<dbReference type="PROSITE" id="PS50110">
    <property type="entry name" value="RESPONSE_REGULATORY"/>
    <property type="match status" value="1"/>
</dbReference>
<evidence type="ECO:0000256" key="1">
    <source>
        <dbReference type="ARBA" id="ARBA00022741"/>
    </source>
</evidence>
<dbReference type="EMBL" id="JACRIW010000090">
    <property type="protein sequence ID" value="MBI5170325.1"/>
    <property type="molecule type" value="Genomic_DNA"/>
</dbReference>
<keyword evidence="2" id="KW-0067">ATP-binding</keyword>
<dbReference type="Gene3D" id="1.10.8.60">
    <property type="match status" value="1"/>
</dbReference>
<evidence type="ECO:0000256" key="5">
    <source>
        <dbReference type="PROSITE-ProRule" id="PRU00169"/>
    </source>
</evidence>
<dbReference type="InterPro" id="IPR001789">
    <property type="entry name" value="Sig_transdc_resp-reg_receiver"/>
</dbReference>
<dbReference type="InterPro" id="IPR003593">
    <property type="entry name" value="AAA+_ATPase"/>
</dbReference>
<evidence type="ECO:0000313" key="8">
    <source>
        <dbReference type="EMBL" id="MBI5170325.1"/>
    </source>
</evidence>
<reference evidence="8" key="1">
    <citation type="submission" date="2020-07" db="EMBL/GenBank/DDBJ databases">
        <title>Huge and variable diversity of episymbiotic CPR bacteria and DPANN archaea in groundwater ecosystems.</title>
        <authorList>
            <person name="He C.Y."/>
            <person name="Keren R."/>
            <person name="Whittaker M."/>
            <person name="Farag I.F."/>
            <person name="Doudna J."/>
            <person name="Cate J.H.D."/>
            <person name="Banfield J.F."/>
        </authorList>
    </citation>
    <scope>NUCLEOTIDE SEQUENCE</scope>
    <source>
        <strain evidence="8">NC_groundwater_1813_Pr3_B-0.1um_71_17</strain>
    </source>
</reference>
<dbReference type="Pfam" id="PF00158">
    <property type="entry name" value="Sigma54_activat"/>
    <property type="match status" value="1"/>
</dbReference>
<dbReference type="SUPFAM" id="SSF52540">
    <property type="entry name" value="P-loop containing nucleoside triphosphate hydrolases"/>
    <property type="match status" value="1"/>
</dbReference>
<dbReference type="GO" id="GO:0006355">
    <property type="term" value="P:regulation of DNA-templated transcription"/>
    <property type="evidence" value="ECO:0007669"/>
    <property type="project" value="InterPro"/>
</dbReference>
<dbReference type="InterPro" id="IPR011006">
    <property type="entry name" value="CheY-like_superfamily"/>
</dbReference>
<dbReference type="SUPFAM" id="SSF46689">
    <property type="entry name" value="Homeodomain-like"/>
    <property type="match status" value="1"/>
</dbReference>
<keyword evidence="4" id="KW-0804">Transcription</keyword>
<dbReference type="PROSITE" id="PS50045">
    <property type="entry name" value="SIGMA54_INTERACT_4"/>
    <property type="match status" value="1"/>
</dbReference>
<dbReference type="InterPro" id="IPR058031">
    <property type="entry name" value="AAA_lid_NorR"/>
</dbReference>
<comment type="caution">
    <text evidence="5">Lacks conserved residue(s) required for the propagation of feature annotation.</text>
</comment>
<evidence type="ECO:0000256" key="3">
    <source>
        <dbReference type="ARBA" id="ARBA00023015"/>
    </source>
</evidence>
<dbReference type="InterPro" id="IPR027417">
    <property type="entry name" value="P-loop_NTPase"/>
</dbReference>
<dbReference type="FunFam" id="3.40.50.300:FF:000006">
    <property type="entry name" value="DNA-binding transcriptional regulator NtrC"/>
    <property type="match status" value="1"/>
</dbReference>
<dbReference type="GO" id="GO:0005524">
    <property type="term" value="F:ATP binding"/>
    <property type="evidence" value="ECO:0007669"/>
    <property type="project" value="UniProtKB-KW"/>
</dbReference>
<sequence>MARTRPCVLVVEREGEAVRALTAFLRQHDFEVVVAHDGESAGAVLDKRRVDALLCALRAPRIEGLAVLAHARARRAGVCAVLFADAPDVELAVEAVRRGAWDVRSHPIHHERLLATLERGLEHQALVERVERMSGELDRRRSVDALVGGSRAIERVREQVRQIAPTRSSVLLVGEQGTGRSVVARAIHHASPRREERFVWLDAAATPAETLEAELFGEPADGDRPARAGRIELADGGTLFVDNVEALTERAQLRLFRVLHDRVLDRTGGAAPSRVDVRMLAATTLELGDEVRAGRFREDLYYRLDVVRITLPALRERREDIPLLVEHLLRQVAREHGRRPRRITRGALERLRRHAWPGNVSELVRTLEGMVVSSKGRGPLDVSALPDALRPTADEPAGRLEIAVGMTLAEAERELFEATLRHTGGNKVRAAAMLGVGLRTLYRKLEQFRLG</sequence>
<protein>
    <submittedName>
        <fullName evidence="8">Sigma-54-dependent Fis family transcriptional regulator</fullName>
    </submittedName>
</protein>
<dbReference type="SMART" id="SM00448">
    <property type="entry name" value="REC"/>
    <property type="match status" value="1"/>
</dbReference>
<comment type="caution">
    <text evidence="8">The sequence shown here is derived from an EMBL/GenBank/DDBJ whole genome shotgun (WGS) entry which is preliminary data.</text>
</comment>
<dbReference type="Gene3D" id="3.40.50.2300">
    <property type="match status" value="1"/>
</dbReference>
<accession>A0A933SEM7</accession>
<evidence type="ECO:0000256" key="2">
    <source>
        <dbReference type="ARBA" id="ARBA00022840"/>
    </source>
</evidence>
<dbReference type="GO" id="GO:0043565">
    <property type="term" value="F:sequence-specific DNA binding"/>
    <property type="evidence" value="ECO:0007669"/>
    <property type="project" value="InterPro"/>
</dbReference>
<gene>
    <name evidence="8" type="ORF">HZA61_12625</name>
</gene>
<proteinExistence type="predicted"/>
<evidence type="ECO:0000313" key="9">
    <source>
        <dbReference type="Proteomes" id="UP000696931"/>
    </source>
</evidence>
<feature type="domain" description="Sigma-54 factor interaction" evidence="6">
    <location>
        <begin position="146"/>
        <end position="372"/>
    </location>
</feature>
<dbReference type="Pfam" id="PF00072">
    <property type="entry name" value="Response_reg"/>
    <property type="match status" value="1"/>
</dbReference>
<dbReference type="Proteomes" id="UP000696931">
    <property type="component" value="Unassembled WGS sequence"/>
</dbReference>
<dbReference type="InterPro" id="IPR009057">
    <property type="entry name" value="Homeodomain-like_sf"/>
</dbReference>
<dbReference type="Pfam" id="PF25601">
    <property type="entry name" value="AAA_lid_14"/>
    <property type="match status" value="1"/>
</dbReference>
<feature type="domain" description="Response regulatory" evidence="7">
    <location>
        <begin position="7"/>
        <end position="121"/>
    </location>
</feature>
<evidence type="ECO:0000259" key="6">
    <source>
        <dbReference type="PROSITE" id="PS50045"/>
    </source>
</evidence>
<dbReference type="PRINTS" id="PR01590">
    <property type="entry name" value="HTHFIS"/>
</dbReference>
<organism evidence="8 9">
    <name type="scientific">Eiseniibacteriota bacterium</name>
    <dbReference type="NCBI Taxonomy" id="2212470"/>
    <lineage>
        <taxon>Bacteria</taxon>
        <taxon>Candidatus Eiseniibacteriota</taxon>
    </lineage>
</organism>
<keyword evidence="3" id="KW-0805">Transcription regulation</keyword>
<dbReference type="AlphaFoldDB" id="A0A933SEM7"/>
<name>A0A933SEM7_UNCEI</name>
<dbReference type="InterPro" id="IPR002197">
    <property type="entry name" value="HTH_Fis"/>
</dbReference>
<dbReference type="InterPro" id="IPR002078">
    <property type="entry name" value="Sigma_54_int"/>
</dbReference>
<dbReference type="PANTHER" id="PTHR32071">
    <property type="entry name" value="TRANSCRIPTIONAL REGULATORY PROTEIN"/>
    <property type="match status" value="1"/>
</dbReference>
<dbReference type="SUPFAM" id="SSF52172">
    <property type="entry name" value="CheY-like"/>
    <property type="match status" value="1"/>
</dbReference>
<dbReference type="SMART" id="SM00382">
    <property type="entry name" value="AAA"/>
    <property type="match status" value="1"/>
</dbReference>
<dbReference type="Gene3D" id="1.10.10.60">
    <property type="entry name" value="Homeodomain-like"/>
    <property type="match status" value="1"/>
</dbReference>